<sequence>MTRPARRTAAATLVLIAGLALVGCTAEPATAPTTTPTPTPAETPVTETTPTPDAAGGEVAAILVRADAVEYLDASGAPVRDTRDAYADPVDAALARLTELLGDPVVETYESRYTEGTGTLHRWDGLAIEEFPAGMVADVPDAPTWGVRLESASAGGIDLLAIDGIRVGDPVPAGLERSACNSAMAETVGTQGVEVDGGSAVVVVRAPVYTDVCE</sequence>
<reference evidence="4" key="1">
    <citation type="submission" date="2023-07" db="EMBL/GenBank/DDBJ databases">
        <title>Description of three actinobacteria isolated from air of manufacturing shop in a pharmaceutical factory.</title>
        <authorList>
            <person name="Zhang D.-F."/>
        </authorList>
    </citation>
    <scope>NUCLEOTIDE SEQUENCE [LARGE SCALE GENOMIC DNA]</scope>
    <source>
        <strain evidence="4">CCTCC AB 2011122</strain>
    </source>
</reference>
<evidence type="ECO:0000313" key="4">
    <source>
        <dbReference type="Proteomes" id="UP001260072"/>
    </source>
</evidence>
<organism evidence="3 4">
    <name type="scientific">Agromyces indicus</name>
    <dbReference type="NCBI Taxonomy" id="758919"/>
    <lineage>
        <taxon>Bacteria</taxon>
        <taxon>Bacillati</taxon>
        <taxon>Actinomycetota</taxon>
        <taxon>Actinomycetes</taxon>
        <taxon>Micrococcales</taxon>
        <taxon>Microbacteriaceae</taxon>
        <taxon>Agromyces</taxon>
    </lineage>
</organism>
<comment type="caution">
    <text evidence="3">The sequence shown here is derived from an EMBL/GenBank/DDBJ whole genome shotgun (WGS) entry which is preliminary data.</text>
</comment>
<dbReference type="RefSeq" id="WP_310521511.1">
    <property type="nucleotide sequence ID" value="NZ_BAABBS010000003.1"/>
</dbReference>
<dbReference type="Proteomes" id="UP001260072">
    <property type="component" value="Unassembled WGS sequence"/>
</dbReference>
<gene>
    <name evidence="3" type="ORF">RH861_14075</name>
</gene>
<evidence type="ECO:0000256" key="2">
    <source>
        <dbReference type="SAM" id="SignalP"/>
    </source>
</evidence>
<evidence type="ECO:0000256" key="1">
    <source>
        <dbReference type="SAM" id="MobiDB-lite"/>
    </source>
</evidence>
<protein>
    <submittedName>
        <fullName evidence="3">Uncharacterized protein</fullName>
    </submittedName>
</protein>
<proteinExistence type="predicted"/>
<accession>A0ABU1FN56</accession>
<keyword evidence="2" id="KW-0732">Signal</keyword>
<feature type="region of interest" description="Disordered" evidence="1">
    <location>
        <begin position="28"/>
        <end position="54"/>
    </location>
</feature>
<feature type="chain" id="PRO_5046589014" evidence="2">
    <location>
        <begin position="32"/>
        <end position="214"/>
    </location>
</feature>
<dbReference type="EMBL" id="JAVKGS010000004">
    <property type="protein sequence ID" value="MDR5693197.1"/>
    <property type="molecule type" value="Genomic_DNA"/>
</dbReference>
<name>A0ABU1FN56_9MICO</name>
<feature type="signal peptide" evidence="2">
    <location>
        <begin position="1"/>
        <end position="31"/>
    </location>
</feature>
<dbReference type="PROSITE" id="PS51257">
    <property type="entry name" value="PROKAR_LIPOPROTEIN"/>
    <property type="match status" value="1"/>
</dbReference>
<keyword evidence="4" id="KW-1185">Reference proteome</keyword>
<evidence type="ECO:0000313" key="3">
    <source>
        <dbReference type="EMBL" id="MDR5693197.1"/>
    </source>
</evidence>
<feature type="compositionally biased region" description="Low complexity" evidence="1">
    <location>
        <begin position="42"/>
        <end position="54"/>
    </location>
</feature>